<protein>
    <submittedName>
        <fullName evidence="3">Uncharacterized protein</fullName>
    </submittedName>
</protein>
<evidence type="ECO:0000256" key="1">
    <source>
        <dbReference type="SAM" id="MobiDB-lite"/>
    </source>
</evidence>
<evidence type="ECO:0000313" key="4">
    <source>
        <dbReference type="Proteomes" id="UP000568380"/>
    </source>
</evidence>
<keyword evidence="2" id="KW-0472">Membrane</keyword>
<keyword evidence="2" id="KW-1133">Transmembrane helix</keyword>
<feature type="region of interest" description="Disordered" evidence="1">
    <location>
        <begin position="153"/>
        <end position="201"/>
    </location>
</feature>
<keyword evidence="4" id="KW-1185">Reference proteome</keyword>
<feature type="transmembrane region" description="Helical" evidence="2">
    <location>
        <begin position="116"/>
        <end position="134"/>
    </location>
</feature>
<dbReference type="EMBL" id="JACHIN010000016">
    <property type="protein sequence ID" value="MBB5083237.1"/>
    <property type="molecule type" value="Genomic_DNA"/>
</dbReference>
<feature type="compositionally biased region" description="Polar residues" evidence="1">
    <location>
        <begin position="188"/>
        <end position="201"/>
    </location>
</feature>
<gene>
    <name evidence="3" type="ORF">HNR40_008740</name>
</gene>
<keyword evidence="2" id="KW-0812">Transmembrane</keyword>
<name>A0A7W8ABH8_9ACTN</name>
<accession>A0A7W8ABH8</accession>
<dbReference type="AlphaFoldDB" id="A0A7W8ABH8"/>
<comment type="caution">
    <text evidence="3">The sequence shown here is derived from an EMBL/GenBank/DDBJ whole genome shotgun (WGS) entry which is preliminary data.</text>
</comment>
<organism evidence="3 4">
    <name type="scientific">Nonomuraea endophytica</name>
    <dbReference type="NCBI Taxonomy" id="714136"/>
    <lineage>
        <taxon>Bacteria</taxon>
        <taxon>Bacillati</taxon>
        <taxon>Actinomycetota</taxon>
        <taxon>Actinomycetes</taxon>
        <taxon>Streptosporangiales</taxon>
        <taxon>Streptosporangiaceae</taxon>
        <taxon>Nonomuraea</taxon>
    </lineage>
</organism>
<dbReference type="Proteomes" id="UP000568380">
    <property type="component" value="Unassembled WGS sequence"/>
</dbReference>
<reference evidence="3 4" key="1">
    <citation type="submission" date="2020-08" db="EMBL/GenBank/DDBJ databases">
        <title>Genomic Encyclopedia of Type Strains, Phase IV (KMG-IV): sequencing the most valuable type-strain genomes for metagenomic binning, comparative biology and taxonomic classification.</title>
        <authorList>
            <person name="Goeker M."/>
        </authorList>
    </citation>
    <scope>NUCLEOTIDE SEQUENCE [LARGE SCALE GENOMIC DNA]</scope>
    <source>
        <strain evidence="3 4">DSM 45385</strain>
    </source>
</reference>
<feature type="transmembrane region" description="Helical" evidence="2">
    <location>
        <begin position="44"/>
        <end position="62"/>
    </location>
</feature>
<sequence>MSAPHSVRTAAGLWLTAVALGAVETAIAVSGLLISGEASVGELAGGLGLRLAIYAAAIYLALALRRGKNWARLTLTATLGVFGTISLVIEPIRYFMAGGGLSAALYSADAAGLAMGASRVLHLAAVLGAVTLMFQRSANDYFAGNSGARRLRTPGERRAAAVDTTTTPAQTSMADLASTMTARRPASNKPSGPNINDPSAS</sequence>
<proteinExistence type="predicted"/>
<evidence type="ECO:0000256" key="2">
    <source>
        <dbReference type="SAM" id="Phobius"/>
    </source>
</evidence>
<feature type="transmembrane region" description="Helical" evidence="2">
    <location>
        <begin position="74"/>
        <end position="96"/>
    </location>
</feature>
<feature type="compositionally biased region" description="Polar residues" evidence="1">
    <location>
        <begin position="163"/>
        <end position="181"/>
    </location>
</feature>
<evidence type="ECO:0000313" key="3">
    <source>
        <dbReference type="EMBL" id="MBB5083237.1"/>
    </source>
</evidence>